<dbReference type="Proteomes" id="UP000201833">
    <property type="component" value="Segment"/>
</dbReference>
<name>A0A0K1Y6L9_9CAUD</name>
<dbReference type="KEGG" id="vg:26641269"/>
<dbReference type="OrthoDB" id="3617at10239"/>
<dbReference type="EMBL" id="KT270441">
    <property type="protein sequence ID" value="AKY02741.1"/>
    <property type="molecule type" value="Genomic_DNA"/>
</dbReference>
<dbReference type="GeneID" id="26641269"/>
<accession>A0A0K1Y6L9</accession>
<sequence>MPVVTDDLLVSLHTAGGTTLYQFLPDDYTDLTFGRATRDGSQCNLTVPPLPGADRFPDIVYWHHWLTVWDGTRQGAEAVLWTGPIKKIRDNRAGLALQAVDHSAYLSRTRNPMTKRWDAADPSTVAAELWAAMIEAQGLGTRALVRPDPEGDRYDFQVITDEQMLDQTMGQLVDYGLRWTVVAGTPILGPLPLEPVATLGEEHFLGDGIDFVRDGTGTVNDVLVRGQDNLARERVDFYGQNLQSIVNLDSMSGVSNVTRAAQKYVRTTGAVRTMLELPSGTVLHPDAPVTFDQLMPSARFVIEARGVRQLMLLTGCEVNRRAGAATVSVTMETVEEKLELTSDKAGPTLSLSAGAAGR</sequence>
<evidence type="ECO:0000313" key="1">
    <source>
        <dbReference type="EMBL" id="AKY02741.1"/>
    </source>
</evidence>
<gene>
    <name evidence="1" type="ORF">SEA_BROWNCNA_28</name>
</gene>
<proteinExistence type="predicted"/>
<reference evidence="2" key="1">
    <citation type="submission" date="2015-07" db="EMBL/GenBank/DDBJ databases">
        <authorList>
            <person name="Peister A."/>
            <person name="Blumer L.S."/>
            <person name="Brown G.E."/>
            <person name="Attia A.B."/>
            <person name="Bradley K.A."/>
            <person name="Cerda N.J."/>
            <person name="Comeaux R.M."/>
            <person name="Delaney R."/>
            <person name="Fowler D.R."/>
            <person name="Garner J.A."/>
            <person name="McGary K.L."/>
            <person name="Moore J.H."/>
            <person name="Morris L.K."/>
            <person name="Powell E.M."/>
            <person name="Williams C.L."/>
            <person name="Williams R.L."/>
            <person name="Wilson J.B."/>
            <person name="Witherspoon E.J."/>
            <person name="Bolles M.R."/>
            <person name="Garrick M."/>
            <person name="Lowe A.R."/>
            <person name="Delesalle V.A."/>
            <person name="Bradley K.W."/>
            <person name="Asai D.J."/>
            <person name="Bowman C.A."/>
            <person name="Russell D.A."/>
            <person name="Pope W.H."/>
            <person name="Jacobs-Sera D."/>
            <person name="Hendrix R.W."/>
            <person name="Hatfull G.F."/>
        </authorList>
    </citation>
    <scope>NUCLEOTIDE SEQUENCE [LARGE SCALE GENOMIC DNA]</scope>
</reference>
<evidence type="ECO:0000313" key="2">
    <source>
        <dbReference type="Proteomes" id="UP000201833"/>
    </source>
</evidence>
<organism evidence="1 2">
    <name type="scientific">Mycobacterium phage BrownCNA</name>
    <dbReference type="NCBI Taxonomy" id="1698252"/>
    <lineage>
        <taxon>Viruses</taxon>
        <taxon>Duplodnaviria</taxon>
        <taxon>Heunggongvirae</taxon>
        <taxon>Uroviricota</taxon>
        <taxon>Caudoviricetes</taxon>
        <taxon>Bclasvirinae</taxon>
        <taxon>Coopervirus</taxon>
        <taxon>Coopervirus brownCNA</taxon>
    </lineage>
</organism>
<keyword evidence="2" id="KW-1185">Reference proteome</keyword>
<protein>
    <submittedName>
        <fullName evidence="1">Minor tail protein</fullName>
    </submittedName>
</protein>
<dbReference type="RefSeq" id="YP_009214945.1">
    <property type="nucleotide sequence ID" value="NC_028968.1"/>
</dbReference>